<accession>A0ACA9KSB2</accession>
<name>A0ACA9KSB2_9GLOM</name>
<protein>
    <submittedName>
        <fullName evidence="1">1338_t:CDS:1</fullName>
    </submittedName>
</protein>
<keyword evidence="2" id="KW-1185">Reference proteome</keyword>
<comment type="caution">
    <text evidence="1">The sequence shown here is derived from an EMBL/GenBank/DDBJ whole genome shotgun (WGS) entry which is preliminary data.</text>
</comment>
<organism evidence="1 2">
    <name type="scientific">Acaulospora colombiana</name>
    <dbReference type="NCBI Taxonomy" id="27376"/>
    <lineage>
        <taxon>Eukaryota</taxon>
        <taxon>Fungi</taxon>
        <taxon>Fungi incertae sedis</taxon>
        <taxon>Mucoromycota</taxon>
        <taxon>Glomeromycotina</taxon>
        <taxon>Glomeromycetes</taxon>
        <taxon>Diversisporales</taxon>
        <taxon>Acaulosporaceae</taxon>
        <taxon>Acaulospora</taxon>
    </lineage>
</organism>
<feature type="non-terminal residue" evidence="1">
    <location>
        <position position="296"/>
    </location>
</feature>
<proteinExistence type="predicted"/>
<dbReference type="EMBL" id="CAJVPT010002887">
    <property type="protein sequence ID" value="CAG8488875.1"/>
    <property type="molecule type" value="Genomic_DNA"/>
</dbReference>
<gene>
    <name evidence="1" type="ORF">ACOLOM_LOCUS2297</name>
</gene>
<sequence>MSLSLVADYGSDSSSGDEETNSKKAENVAPSPSKTVPKGKREGPVRIVVDLPESNQDDDEEKQKEESKLKSLKLNSSSSGLFDLLPAPKRTATKEQRDSSTANSTKTSSGVKPTGITGFVPHTLTKRKPTTKEKISSSVGSGDSDDSIPKLFFPLGEEITNILSSKETVDTFPTKTVNSSTNEPSSAYLHESRKVTNDTNFSATGEYVLEDGYTYDQWQGGVEYQEPYYDESQQSLYESEQIQSDWGLDEEAFQQLGVRRGKNEGPIIIKEINAADQMADAWQSQVADISKSSSRS</sequence>
<dbReference type="Proteomes" id="UP000789525">
    <property type="component" value="Unassembled WGS sequence"/>
</dbReference>
<evidence type="ECO:0000313" key="1">
    <source>
        <dbReference type="EMBL" id="CAG8488875.1"/>
    </source>
</evidence>
<evidence type="ECO:0000313" key="2">
    <source>
        <dbReference type="Proteomes" id="UP000789525"/>
    </source>
</evidence>
<reference evidence="1" key="1">
    <citation type="submission" date="2021-06" db="EMBL/GenBank/DDBJ databases">
        <authorList>
            <person name="Kallberg Y."/>
            <person name="Tangrot J."/>
            <person name="Rosling A."/>
        </authorList>
    </citation>
    <scope>NUCLEOTIDE SEQUENCE</scope>
    <source>
        <strain evidence="1">CL356</strain>
    </source>
</reference>